<gene>
    <name evidence="2" type="ORF">HOLleu_39157</name>
</gene>
<keyword evidence="3" id="KW-1185">Reference proteome</keyword>
<evidence type="ECO:0000313" key="2">
    <source>
        <dbReference type="EMBL" id="KAJ8021845.1"/>
    </source>
</evidence>
<protein>
    <recommendedName>
        <fullName evidence="4">Retrotransposon gag domain-containing protein</fullName>
    </recommendedName>
</protein>
<dbReference type="OrthoDB" id="10070970at2759"/>
<comment type="caution">
    <text evidence="2">The sequence shown here is derived from an EMBL/GenBank/DDBJ whole genome shotgun (WGS) entry which is preliminary data.</text>
</comment>
<dbReference type="PANTHER" id="PTHR33223:SF6">
    <property type="entry name" value="CCHC-TYPE DOMAIN-CONTAINING PROTEIN"/>
    <property type="match status" value="1"/>
</dbReference>
<feature type="region of interest" description="Disordered" evidence="1">
    <location>
        <begin position="286"/>
        <end position="312"/>
    </location>
</feature>
<dbReference type="EMBL" id="JAIZAY010000021">
    <property type="protein sequence ID" value="KAJ8021845.1"/>
    <property type="molecule type" value="Genomic_DNA"/>
</dbReference>
<name>A0A9Q1BCS2_HOLLE</name>
<reference evidence="2" key="1">
    <citation type="submission" date="2021-10" db="EMBL/GenBank/DDBJ databases">
        <title>Tropical sea cucumber genome reveals ecological adaptation and Cuvierian tubules defense mechanism.</title>
        <authorList>
            <person name="Chen T."/>
        </authorList>
    </citation>
    <scope>NUCLEOTIDE SEQUENCE</scope>
    <source>
        <strain evidence="2">Nanhai2018</strain>
        <tissue evidence="2">Muscle</tissue>
    </source>
</reference>
<organism evidence="2 3">
    <name type="scientific">Holothuria leucospilota</name>
    <name type="common">Black long sea cucumber</name>
    <name type="synonym">Mertensiothuria leucospilota</name>
    <dbReference type="NCBI Taxonomy" id="206669"/>
    <lineage>
        <taxon>Eukaryota</taxon>
        <taxon>Metazoa</taxon>
        <taxon>Echinodermata</taxon>
        <taxon>Eleutherozoa</taxon>
        <taxon>Echinozoa</taxon>
        <taxon>Holothuroidea</taxon>
        <taxon>Aspidochirotacea</taxon>
        <taxon>Aspidochirotida</taxon>
        <taxon>Holothuriidae</taxon>
        <taxon>Holothuria</taxon>
    </lineage>
</organism>
<accession>A0A9Q1BCS2</accession>
<dbReference type="AlphaFoldDB" id="A0A9Q1BCS2"/>
<dbReference type="PANTHER" id="PTHR33223">
    <property type="entry name" value="CCHC-TYPE DOMAIN-CONTAINING PROTEIN"/>
    <property type="match status" value="1"/>
</dbReference>
<feature type="compositionally biased region" description="Polar residues" evidence="1">
    <location>
        <begin position="218"/>
        <end position="234"/>
    </location>
</feature>
<feature type="compositionally biased region" description="Basic and acidic residues" evidence="1">
    <location>
        <begin position="236"/>
        <end position="245"/>
    </location>
</feature>
<feature type="compositionally biased region" description="Basic and acidic residues" evidence="1">
    <location>
        <begin position="286"/>
        <end position="300"/>
    </location>
</feature>
<proteinExistence type="predicted"/>
<evidence type="ECO:0008006" key="4">
    <source>
        <dbReference type="Google" id="ProtNLM"/>
    </source>
</evidence>
<dbReference type="Proteomes" id="UP001152320">
    <property type="component" value="Chromosome 21"/>
</dbReference>
<evidence type="ECO:0000256" key="1">
    <source>
        <dbReference type="SAM" id="MobiDB-lite"/>
    </source>
</evidence>
<feature type="region of interest" description="Disordered" evidence="1">
    <location>
        <begin position="218"/>
        <end position="252"/>
    </location>
</feature>
<sequence length="329" mass="38130">MAQPQQRLRVTDFLPTRFCGDKIDHDLCTAHFYTFVDYLEAHDLHEPADEAALHNVVQLFKRSLQGSARLWIEGKVFETLQDLQTSFINRFSPSYSQFAHVAQFESITYTRGESAEQHLSKISQLAQIIGYGEDQVRDKFLSTLPPKCRTAVLMSTPDNNLETIVSRTQCFFDLQNEKASRELSFSSQEVNPAPNAAIYDEIAQLKGQLETLNMSLGYYTHSTPSRNRSQSPSVNKGDESRDRPTSRSQNRWDNSSRYYRRKIFCDYCLYPGHTWRQCRKRQRDLEERQRQRGEDPKSERANPPNRDQGISQDFWKGRVFSALLTPLPT</sequence>
<evidence type="ECO:0000313" key="3">
    <source>
        <dbReference type="Proteomes" id="UP001152320"/>
    </source>
</evidence>